<gene>
    <name evidence="1" type="ORF">ACFFJG_11905</name>
</gene>
<keyword evidence="2" id="KW-1185">Reference proteome</keyword>
<evidence type="ECO:0000313" key="1">
    <source>
        <dbReference type="EMBL" id="MFC0223186.1"/>
    </source>
</evidence>
<proteinExistence type="predicted"/>
<sequence length="222" mass="23685">MQLHAVVAAPEDVVRATAFEVAPALVAATVPDVPEQTGGGLLSRWRRRPVEQPGPVASFVAATPESVFVKIAKFGNVTADVAADLRSDLEAAAAEWRAPVLRVSKVVVAEAAPYDVTAELEGDVDALRDIYRNVIEVAALHRFYLDRRSFRPEVVLGRLDVPDGEVLPDAVAGLEVPHVGPWWTAPHLTLLRASFSGGAGFAEVARIGLDDDAGEAEIRILA</sequence>
<reference evidence="1 2" key="1">
    <citation type="submission" date="2024-09" db="EMBL/GenBank/DDBJ databases">
        <authorList>
            <person name="Sun Q."/>
            <person name="Mori K."/>
        </authorList>
    </citation>
    <scope>NUCLEOTIDE SEQUENCE [LARGE SCALE GENOMIC DNA]</scope>
    <source>
        <strain evidence="1 2">CCM 8654</strain>
    </source>
</reference>
<dbReference type="Gene3D" id="3.90.1140.10">
    <property type="entry name" value="Cyclic phosphodiesterase"/>
    <property type="match status" value="1"/>
</dbReference>
<comment type="caution">
    <text evidence="1">The sequence shown here is derived from an EMBL/GenBank/DDBJ whole genome shotgun (WGS) entry which is preliminary data.</text>
</comment>
<dbReference type="SUPFAM" id="SSF55144">
    <property type="entry name" value="LigT-like"/>
    <property type="match status" value="1"/>
</dbReference>
<dbReference type="GO" id="GO:0016874">
    <property type="term" value="F:ligase activity"/>
    <property type="evidence" value="ECO:0007669"/>
    <property type="project" value="UniProtKB-KW"/>
</dbReference>
<dbReference type="InterPro" id="IPR009097">
    <property type="entry name" value="Cyclic_Pdiesterase"/>
</dbReference>
<accession>A0ABV6E2K6</accession>
<dbReference type="Proteomes" id="UP001589698">
    <property type="component" value="Unassembled WGS sequence"/>
</dbReference>
<dbReference type="EMBL" id="JBHLXH010000001">
    <property type="protein sequence ID" value="MFC0223186.1"/>
    <property type="molecule type" value="Genomic_DNA"/>
</dbReference>
<evidence type="ECO:0000313" key="2">
    <source>
        <dbReference type="Proteomes" id="UP001589698"/>
    </source>
</evidence>
<dbReference type="RefSeq" id="WP_378518942.1">
    <property type="nucleotide sequence ID" value="NZ_CBCSDI010000008.1"/>
</dbReference>
<organism evidence="1 2">
    <name type="scientific">Nocardioides zeicaulis</name>
    <dbReference type="NCBI Taxonomy" id="1776857"/>
    <lineage>
        <taxon>Bacteria</taxon>
        <taxon>Bacillati</taxon>
        <taxon>Actinomycetota</taxon>
        <taxon>Actinomycetes</taxon>
        <taxon>Propionibacteriales</taxon>
        <taxon>Nocardioidaceae</taxon>
        <taxon>Nocardioides</taxon>
    </lineage>
</organism>
<keyword evidence="1" id="KW-0436">Ligase</keyword>
<protein>
    <submittedName>
        <fullName evidence="1">2'-5' RNA ligase family protein</fullName>
    </submittedName>
</protein>
<name>A0ABV6E2K6_9ACTN</name>